<dbReference type="Proteomes" id="UP000189670">
    <property type="component" value="Unassembled WGS sequence"/>
</dbReference>
<dbReference type="AlphaFoldDB" id="A0A1V1PFI4"/>
<reference evidence="2" key="1">
    <citation type="submission" date="2012-11" db="EMBL/GenBank/DDBJ databases">
        <authorList>
            <person name="Lucero-Rivera Y.E."/>
            <person name="Tovar-Ramirez D."/>
        </authorList>
    </citation>
    <scope>NUCLEOTIDE SEQUENCE [LARGE SCALE GENOMIC DNA]</scope>
    <source>
        <strain evidence="2">Araruama</strain>
    </source>
</reference>
<organism evidence="1 2">
    <name type="scientific">Candidatus Magnetoglobus multicellularis str. Araruama</name>
    <dbReference type="NCBI Taxonomy" id="890399"/>
    <lineage>
        <taxon>Bacteria</taxon>
        <taxon>Pseudomonadati</taxon>
        <taxon>Thermodesulfobacteriota</taxon>
        <taxon>Desulfobacteria</taxon>
        <taxon>Desulfobacterales</taxon>
        <taxon>Desulfobacteraceae</taxon>
        <taxon>Candidatus Magnetoglobus</taxon>
    </lineage>
</organism>
<gene>
    <name evidence="1" type="ORF">OMM_06800</name>
</gene>
<proteinExistence type="predicted"/>
<accession>A0A1V1PFI4</accession>
<dbReference type="EMBL" id="ATBP01000045">
    <property type="protein sequence ID" value="ETR73669.1"/>
    <property type="molecule type" value="Genomic_DNA"/>
</dbReference>
<evidence type="ECO:0000313" key="1">
    <source>
        <dbReference type="EMBL" id="ETR73669.1"/>
    </source>
</evidence>
<evidence type="ECO:0000313" key="2">
    <source>
        <dbReference type="Proteomes" id="UP000189670"/>
    </source>
</evidence>
<sequence>MVDAKQSKSWDAGGFSHLIAPALGLHFLNYIQYPDYPDDFHFDFSLRDGKYHDIVLSENFSLHLLELPKVTEKIYARNNKTEWRYFLKKRS</sequence>
<name>A0A1V1PFI4_9BACT</name>
<comment type="caution">
    <text evidence="1">The sequence shown here is derived from an EMBL/GenBank/DDBJ whole genome shotgun (WGS) entry which is preliminary data.</text>
</comment>
<protein>
    <submittedName>
        <fullName evidence="1">Uncharacterized protein</fullName>
    </submittedName>
</protein>